<gene>
    <name evidence="3" type="ORF">LY90DRAFT_514437</name>
</gene>
<dbReference type="OrthoDB" id="2156126at2759"/>
<proteinExistence type="predicted"/>
<feature type="compositionally biased region" description="Polar residues" evidence="1">
    <location>
        <begin position="1"/>
        <end position="12"/>
    </location>
</feature>
<dbReference type="EMBL" id="MCOG01000218">
    <property type="protein sequence ID" value="ORY24837.1"/>
    <property type="molecule type" value="Genomic_DNA"/>
</dbReference>
<keyword evidence="2" id="KW-1133">Transmembrane helix</keyword>
<dbReference type="Proteomes" id="UP000193920">
    <property type="component" value="Unassembled WGS sequence"/>
</dbReference>
<feature type="region of interest" description="Disordered" evidence="1">
    <location>
        <begin position="1"/>
        <end position="21"/>
    </location>
</feature>
<name>A0A1Y2ARJ8_9FUNG</name>
<keyword evidence="2" id="KW-0472">Membrane</keyword>
<evidence type="ECO:0000313" key="4">
    <source>
        <dbReference type="Proteomes" id="UP000193920"/>
    </source>
</evidence>
<evidence type="ECO:0000256" key="2">
    <source>
        <dbReference type="SAM" id="Phobius"/>
    </source>
</evidence>
<feature type="transmembrane region" description="Helical" evidence="2">
    <location>
        <begin position="227"/>
        <end position="249"/>
    </location>
</feature>
<reference evidence="3 4" key="1">
    <citation type="submission" date="2016-08" db="EMBL/GenBank/DDBJ databases">
        <title>A Parts List for Fungal Cellulosomes Revealed by Comparative Genomics.</title>
        <authorList>
            <consortium name="DOE Joint Genome Institute"/>
            <person name="Haitjema C.H."/>
            <person name="Gilmore S.P."/>
            <person name="Henske J.K."/>
            <person name="Solomon K.V."/>
            <person name="De Groot R."/>
            <person name="Kuo A."/>
            <person name="Mondo S.J."/>
            <person name="Salamov A.A."/>
            <person name="Labutti K."/>
            <person name="Zhao Z."/>
            <person name="Chiniquy J."/>
            <person name="Barry K."/>
            <person name="Brewer H.M."/>
            <person name="Purvine S.O."/>
            <person name="Wright A.T."/>
            <person name="Boxma B."/>
            <person name="Van Alen T."/>
            <person name="Hackstein J.H."/>
            <person name="Baker S.E."/>
            <person name="Grigoriev I.V."/>
            <person name="O'Malley M.A."/>
        </authorList>
    </citation>
    <scope>NUCLEOTIDE SEQUENCE [LARGE SCALE GENOMIC DNA]</scope>
    <source>
        <strain evidence="3 4">G1</strain>
    </source>
</reference>
<keyword evidence="2" id="KW-0812">Transmembrane</keyword>
<accession>A0A1Y2ARJ8</accession>
<dbReference type="AlphaFoldDB" id="A0A1Y2ARJ8"/>
<comment type="caution">
    <text evidence="3">The sequence shown here is derived from an EMBL/GenBank/DDBJ whole genome shotgun (WGS) entry which is preliminary data.</text>
</comment>
<evidence type="ECO:0000313" key="3">
    <source>
        <dbReference type="EMBL" id="ORY24837.1"/>
    </source>
</evidence>
<keyword evidence="4" id="KW-1185">Reference proteome</keyword>
<protein>
    <submittedName>
        <fullName evidence="3">Uncharacterized protein</fullName>
    </submittedName>
</protein>
<organism evidence="3 4">
    <name type="scientific">Neocallimastix californiae</name>
    <dbReference type="NCBI Taxonomy" id="1754190"/>
    <lineage>
        <taxon>Eukaryota</taxon>
        <taxon>Fungi</taxon>
        <taxon>Fungi incertae sedis</taxon>
        <taxon>Chytridiomycota</taxon>
        <taxon>Chytridiomycota incertae sedis</taxon>
        <taxon>Neocallimastigomycetes</taxon>
        <taxon>Neocallimastigales</taxon>
        <taxon>Neocallimastigaceae</taxon>
        <taxon>Neocallimastix</taxon>
    </lineage>
</organism>
<sequence length="258" mass="28923">MIDKTANSTDTQTNTNNIVKEENNNSQFNILSLNSKTIESNLSKVSCTIPKNATPTDLKKLCYNYGTCKLLEGKKEGELNNGICIFDNIFCNSNNCYHSDGCANSYIKHAQPQYLRPCEKNPTVIFETCPSIGKISCTTRECTSNEQCLSGSCVNKICIANNDNPIHYCSNNGTDEFGHTTDIFSCRLFFYERCSKDSDCITRNCASIKGDNSDNLYCLETKVTFENVMACTITCAVVVITLLILHRIYRQAKRTKLY</sequence>
<evidence type="ECO:0000256" key="1">
    <source>
        <dbReference type="SAM" id="MobiDB-lite"/>
    </source>
</evidence>